<comment type="caution">
    <text evidence="1">The sequence shown here is derived from an EMBL/GenBank/DDBJ whole genome shotgun (WGS) entry which is preliminary data.</text>
</comment>
<dbReference type="Proteomes" id="UP000747399">
    <property type="component" value="Unassembled WGS sequence"/>
</dbReference>
<accession>A0A8J4BQP9</accession>
<dbReference type="AlphaFoldDB" id="A0A8J4BQP9"/>
<proteinExistence type="predicted"/>
<evidence type="ECO:0000313" key="1">
    <source>
        <dbReference type="EMBL" id="GIL67363.1"/>
    </source>
</evidence>
<organism evidence="1 2">
    <name type="scientific">Volvox africanus</name>
    <dbReference type="NCBI Taxonomy" id="51714"/>
    <lineage>
        <taxon>Eukaryota</taxon>
        <taxon>Viridiplantae</taxon>
        <taxon>Chlorophyta</taxon>
        <taxon>core chlorophytes</taxon>
        <taxon>Chlorophyceae</taxon>
        <taxon>CS clade</taxon>
        <taxon>Chlamydomonadales</taxon>
        <taxon>Volvocaceae</taxon>
        <taxon>Volvox</taxon>
    </lineage>
</organism>
<sequence length="129" mass="14133">MASTFAQTIRAASAGPKINRPLGRKQRLQIACLGSPTPTSARTQASRTVPQSLASALQMHSPTGPGLTSWMSMLEMFFNAKKSSESWSFAEISDFNYEEDGDDDNAAAHMYNSHLAHRLAMQPLREDDS</sequence>
<evidence type="ECO:0000313" key="2">
    <source>
        <dbReference type="Proteomes" id="UP000747399"/>
    </source>
</evidence>
<reference evidence="1" key="1">
    <citation type="journal article" date="2021" name="Proc. Natl. Acad. Sci. U.S.A.">
        <title>Three genomes in the algal genus Volvox reveal the fate of a haploid sex-determining region after a transition to homothallism.</title>
        <authorList>
            <person name="Yamamoto K."/>
            <person name="Hamaji T."/>
            <person name="Kawai-Toyooka H."/>
            <person name="Matsuzaki R."/>
            <person name="Takahashi F."/>
            <person name="Nishimura Y."/>
            <person name="Kawachi M."/>
            <person name="Noguchi H."/>
            <person name="Minakuchi Y."/>
            <person name="Umen J.G."/>
            <person name="Toyoda A."/>
            <person name="Nozaki H."/>
        </authorList>
    </citation>
    <scope>NUCLEOTIDE SEQUENCE</scope>
    <source>
        <strain evidence="1">NIES-3780</strain>
    </source>
</reference>
<protein>
    <submittedName>
        <fullName evidence="1">Uncharacterized protein</fullName>
    </submittedName>
</protein>
<keyword evidence="2" id="KW-1185">Reference proteome</keyword>
<name>A0A8J4BQP9_9CHLO</name>
<dbReference type="EMBL" id="BNCO01000097">
    <property type="protein sequence ID" value="GIL67363.1"/>
    <property type="molecule type" value="Genomic_DNA"/>
</dbReference>
<gene>
    <name evidence="1" type="ORF">Vafri_20766</name>
</gene>